<dbReference type="OrthoDB" id="1452391at2"/>
<organism evidence="2 3">
    <name type="scientific">Pseudalgibacter alginicilyticus</name>
    <dbReference type="NCBI Taxonomy" id="1736674"/>
    <lineage>
        <taxon>Bacteria</taxon>
        <taxon>Pseudomonadati</taxon>
        <taxon>Bacteroidota</taxon>
        <taxon>Flavobacteriia</taxon>
        <taxon>Flavobacteriales</taxon>
        <taxon>Flavobacteriaceae</taxon>
        <taxon>Pseudalgibacter</taxon>
    </lineage>
</organism>
<dbReference type="RefSeq" id="WP_054724699.1">
    <property type="nucleotide sequence ID" value="NZ_CP012898.1"/>
</dbReference>
<evidence type="ECO:0000313" key="3">
    <source>
        <dbReference type="Proteomes" id="UP000057981"/>
    </source>
</evidence>
<gene>
    <name evidence="2" type="ORF">APS56_03160</name>
</gene>
<evidence type="ECO:0000313" key="2">
    <source>
        <dbReference type="EMBL" id="ALJ04205.1"/>
    </source>
</evidence>
<keyword evidence="1" id="KW-0472">Membrane</keyword>
<name>A0A0P0CII4_9FLAO</name>
<keyword evidence="1" id="KW-0812">Transmembrane</keyword>
<keyword evidence="3" id="KW-1185">Reference proteome</keyword>
<accession>A0A0P0CII4</accession>
<protein>
    <submittedName>
        <fullName evidence="2">Uncharacterized protein</fullName>
    </submittedName>
</protein>
<dbReference type="Proteomes" id="UP000057981">
    <property type="component" value="Chromosome"/>
</dbReference>
<sequence length="81" mass="9467">MFTGYITLFFLKLSLFNQNQIVIGLSIVVGFFLILLILGVRKSFLLKKENDRLNKISEQQAEDDKNKTYKDFTEGHMYSNK</sequence>
<feature type="transmembrane region" description="Helical" evidence="1">
    <location>
        <begin position="20"/>
        <end position="40"/>
    </location>
</feature>
<keyword evidence="1" id="KW-1133">Transmembrane helix</keyword>
<evidence type="ECO:0000256" key="1">
    <source>
        <dbReference type="SAM" id="Phobius"/>
    </source>
</evidence>
<reference evidence="2 3" key="1">
    <citation type="submission" date="2015-10" db="EMBL/GenBank/DDBJ databases">
        <authorList>
            <person name="Gilbert D.G."/>
        </authorList>
    </citation>
    <scope>NUCLEOTIDE SEQUENCE [LARGE SCALE GENOMIC DNA]</scope>
    <source>
        <strain evidence="3">HZ-22</strain>
    </source>
</reference>
<proteinExistence type="predicted"/>
<dbReference type="AlphaFoldDB" id="A0A0P0CII4"/>
<dbReference type="EMBL" id="CP012898">
    <property type="protein sequence ID" value="ALJ04205.1"/>
    <property type="molecule type" value="Genomic_DNA"/>
</dbReference>
<dbReference type="KEGG" id="ahz:APS56_03160"/>